<dbReference type="RefSeq" id="YP_007237120.1">
    <property type="nucleotide sequence ID" value="NC_019919.2"/>
</dbReference>
<sequence>MGVKSWINNVAEKLNPGQRIIRDMEPVSTRTNRKPFTTGQAYRTIEILNRNANMVIDSAAECSYTVGEKYNIITYATGVKGKTLDTLLNVRPNPFMDISTFRRLVVTDLLFEGCAYIYWDGSALYHVPAALMQVEADANKFIKKFIFNNQIDYKVNEIIFIKDNSYILGTNSQISGQSRVATVIDSLEKRTKMLNFKEKFLDNGTVIGLILETDEILNKKLRERKQEELQLDYNPSTGQSTVLILDGGMKAKPYSQISSFKDLDFEADITRFDKNVCLAFGVPQVLIDGGNNANIRPNIELFYYMTIVPMLNKVTSSLTFFFGYKITPDTKEVVALTPDKEAEAKHLTSLVNNGIMTGNEARAELNLEPLDDEQMNKIRIPANVAGSATGVSGQEGGRPAGSANGDEE</sequence>
<keyword evidence="3" id="KW-0231">Viral genome packaging</keyword>
<evidence type="ECO:0000313" key="5">
    <source>
        <dbReference type="EMBL" id="CCI88569.1"/>
    </source>
</evidence>
<dbReference type="GeneID" id="14296824"/>
<reference evidence="5" key="1">
    <citation type="submission" date="2016-03" db="EMBL/GenBank/DDBJ databases">
        <title>Genomic, physiological and proteomic characterization of the T5-like bacteriophage phiR2-01 infecting Yersinia enterocolitia.</title>
        <authorList>
            <person name="Pajunen M.I."/>
            <person name="Happonen L.J."/>
            <person name="Jun J.W."/>
            <person name="Malmstrom J."/>
            <person name="Nawaz A."/>
            <person name="Mattinen L."/>
            <person name="Skurnik M."/>
        </authorList>
    </citation>
    <scope>NUCLEOTIDE SEQUENCE</scope>
</reference>
<keyword evidence="6" id="KW-1185">Reference proteome</keyword>
<evidence type="ECO:0000256" key="3">
    <source>
        <dbReference type="ARBA" id="ARBA00023219"/>
    </source>
</evidence>
<dbReference type="KEGG" id="vg:14296824"/>
<protein>
    <submittedName>
        <fullName evidence="5">Portal protein</fullName>
    </submittedName>
</protein>
<dbReference type="Proteomes" id="UP000002908">
    <property type="component" value="Segment"/>
</dbReference>
<feature type="region of interest" description="Disordered" evidence="4">
    <location>
        <begin position="383"/>
        <end position="408"/>
    </location>
</feature>
<name>I7LH24_9CAUD</name>
<dbReference type="InterPro" id="IPR006944">
    <property type="entry name" value="Phage/GTA_portal"/>
</dbReference>
<evidence type="ECO:0000256" key="4">
    <source>
        <dbReference type="SAM" id="MobiDB-lite"/>
    </source>
</evidence>
<proteinExistence type="predicted"/>
<keyword evidence="1" id="KW-0118">Viral capsid assembly</keyword>
<dbReference type="EMBL" id="HE956708">
    <property type="protein sequence ID" value="CCI88569.1"/>
    <property type="molecule type" value="Genomic_DNA"/>
</dbReference>
<keyword evidence="2" id="KW-1160">Virus entry into host cell</keyword>
<evidence type="ECO:0000256" key="2">
    <source>
        <dbReference type="ARBA" id="ARBA00023009"/>
    </source>
</evidence>
<organism evidence="5 6">
    <name type="scientific">Yersinia phage phiR2-01</name>
    <dbReference type="NCBI Taxonomy" id="1206557"/>
    <lineage>
        <taxon>Viruses</taxon>
        <taxon>Duplodnaviria</taxon>
        <taxon>Heunggongvirae</taxon>
        <taxon>Uroviricota</taxon>
        <taxon>Caudoviricetes</taxon>
        <taxon>Demerecviridae</taxon>
        <taxon>Markadamsvirinae</taxon>
        <taxon>Epseptimavirus</taxon>
        <taxon>Epseptimavirus R201</taxon>
    </lineage>
</organism>
<accession>I7LH24</accession>
<keyword evidence="2" id="KW-1171">Viral genome ejection through host cell envelope</keyword>
<evidence type="ECO:0000313" key="6">
    <source>
        <dbReference type="Proteomes" id="UP000002908"/>
    </source>
</evidence>
<dbReference type="OrthoDB" id="2626at10239"/>
<keyword evidence="1" id="KW-1188">Viral release from host cell</keyword>
<dbReference type="Pfam" id="PF04860">
    <property type="entry name" value="Phage_portal"/>
    <property type="match status" value="1"/>
</dbReference>
<evidence type="ECO:0000256" key="1">
    <source>
        <dbReference type="ARBA" id="ARBA00022950"/>
    </source>
</evidence>
<gene>
    <name evidence="5" type="primary">g141</name>
    <name evidence="5" type="ORF">BN79_160</name>
</gene>
<keyword evidence="2" id="KW-1162">Viral penetration into host cytoplasm</keyword>